<dbReference type="AlphaFoldDB" id="A0A9N9PLL4"/>
<organism evidence="1 2">
    <name type="scientific">Cetraspora pellucida</name>
    <dbReference type="NCBI Taxonomy" id="1433469"/>
    <lineage>
        <taxon>Eukaryota</taxon>
        <taxon>Fungi</taxon>
        <taxon>Fungi incertae sedis</taxon>
        <taxon>Mucoromycota</taxon>
        <taxon>Glomeromycotina</taxon>
        <taxon>Glomeromycetes</taxon>
        <taxon>Diversisporales</taxon>
        <taxon>Gigasporaceae</taxon>
        <taxon>Cetraspora</taxon>
    </lineage>
</organism>
<reference evidence="1" key="1">
    <citation type="submission" date="2021-06" db="EMBL/GenBank/DDBJ databases">
        <authorList>
            <person name="Kallberg Y."/>
            <person name="Tangrot J."/>
            <person name="Rosling A."/>
        </authorList>
    </citation>
    <scope>NUCLEOTIDE SEQUENCE</scope>
    <source>
        <strain evidence="1">FL966</strain>
    </source>
</reference>
<accession>A0A9N9PLL4</accession>
<sequence length="118" mass="13333">VNDLREKWNELTESQVFGCQFEYFISWDPSTACFARGPEGILVRLALLAVPGDPSTACFACGPGYLVVEFEYRDPSTACFACGPLKFFKSIPAGITFYYFMDNLRKDLEHHMEAVLDE</sequence>
<feature type="non-terminal residue" evidence="1">
    <location>
        <position position="118"/>
    </location>
</feature>
<gene>
    <name evidence="1" type="ORF">CPELLU_LOCUS21286</name>
</gene>
<feature type="non-terminal residue" evidence="1">
    <location>
        <position position="1"/>
    </location>
</feature>
<dbReference type="Proteomes" id="UP000789759">
    <property type="component" value="Unassembled WGS sequence"/>
</dbReference>
<dbReference type="EMBL" id="CAJVQA010076820">
    <property type="protein sequence ID" value="CAG8835763.1"/>
    <property type="molecule type" value="Genomic_DNA"/>
</dbReference>
<comment type="caution">
    <text evidence="1">The sequence shown here is derived from an EMBL/GenBank/DDBJ whole genome shotgun (WGS) entry which is preliminary data.</text>
</comment>
<evidence type="ECO:0000313" key="1">
    <source>
        <dbReference type="EMBL" id="CAG8835763.1"/>
    </source>
</evidence>
<keyword evidence="2" id="KW-1185">Reference proteome</keyword>
<name>A0A9N9PLL4_9GLOM</name>
<proteinExistence type="predicted"/>
<protein>
    <submittedName>
        <fullName evidence="1">12276_t:CDS:1</fullName>
    </submittedName>
</protein>
<evidence type="ECO:0000313" key="2">
    <source>
        <dbReference type="Proteomes" id="UP000789759"/>
    </source>
</evidence>
<dbReference type="OrthoDB" id="2370656at2759"/>